<gene>
    <name evidence="2" type="ORF">EVAR_101084_1</name>
</gene>
<accession>A0A4C2ADK4</accession>
<keyword evidence="3" id="KW-1185">Reference proteome</keyword>
<feature type="region of interest" description="Disordered" evidence="1">
    <location>
        <begin position="1"/>
        <end position="34"/>
    </location>
</feature>
<reference evidence="2 3" key="1">
    <citation type="journal article" date="2019" name="Commun. Biol.">
        <title>The bagworm genome reveals a unique fibroin gene that provides high tensile strength.</title>
        <authorList>
            <person name="Kono N."/>
            <person name="Nakamura H."/>
            <person name="Ohtoshi R."/>
            <person name="Tomita M."/>
            <person name="Numata K."/>
            <person name="Arakawa K."/>
        </authorList>
    </citation>
    <scope>NUCLEOTIDE SEQUENCE [LARGE SCALE GENOMIC DNA]</scope>
</reference>
<evidence type="ECO:0000313" key="2">
    <source>
        <dbReference type="EMBL" id="GBP97085.1"/>
    </source>
</evidence>
<comment type="caution">
    <text evidence="2">The sequence shown here is derived from an EMBL/GenBank/DDBJ whole genome shotgun (WGS) entry which is preliminary data.</text>
</comment>
<evidence type="ECO:0000313" key="3">
    <source>
        <dbReference type="Proteomes" id="UP000299102"/>
    </source>
</evidence>
<organism evidence="2 3">
    <name type="scientific">Eumeta variegata</name>
    <name type="common">Bagworm moth</name>
    <name type="synonym">Eumeta japonica</name>
    <dbReference type="NCBI Taxonomy" id="151549"/>
    <lineage>
        <taxon>Eukaryota</taxon>
        <taxon>Metazoa</taxon>
        <taxon>Ecdysozoa</taxon>
        <taxon>Arthropoda</taxon>
        <taxon>Hexapoda</taxon>
        <taxon>Insecta</taxon>
        <taxon>Pterygota</taxon>
        <taxon>Neoptera</taxon>
        <taxon>Endopterygota</taxon>
        <taxon>Lepidoptera</taxon>
        <taxon>Glossata</taxon>
        <taxon>Ditrysia</taxon>
        <taxon>Tineoidea</taxon>
        <taxon>Psychidae</taxon>
        <taxon>Oiketicinae</taxon>
        <taxon>Eumeta</taxon>
    </lineage>
</organism>
<dbReference type="Proteomes" id="UP000299102">
    <property type="component" value="Unassembled WGS sequence"/>
</dbReference>
<proteinExistence type="predicted"/>
<dbReference type="AlphaFoldDB" id="A0A4C2ADK4"/>
<evidence type="ECO:0000256" key="1">
    <source>
        <dbReference type="SAM" id="MobiDB-lite"/>
    </source>
</evidence>
<protein>
    <submittedName>
        <fullName evidence="2">Uncharacterized protein</fullName>
    </submittedName>
</protein>
<dbReference type="EMBL" id="BGZK01002865">
    <property type="protein sequence ID" value="GBP97085.1"/>
    <property type="molecule type" value="Genomic_DNA"/>
</dbReference>
<sequence>MLRPLLGHHGGPERMKGFRGANEHASNRAGSHRHRTLKKSPVCFQLLDRNGKSTRVCCWRGNGLTEGEWGDRENSVVIEGSMVMEGSGPPILSFTGRKAKSEPVTFFIGFIRGKRACGPSESR</sequence>
<name>A0A4C2ADK4_EUMVA</name>
<feature type="compositionally biased region" description="Basic and acidic residues" evidence="1">
    <location>
        <begin position="10"/>
        <end position="26"/>
    </location>
</feature>